<reference evidence="2 3" key="1">
    <citation type="submission" date="2018-02" db="EMBL/GenBank/DDBJ databases">
        <title>Genome sequence of the basidiomycete white-rot fungus Phlebia centrifuga.</title>
        <authorList>
            <person name="Granchi Z."/>
            <person name="Peng M."/>
            <person name="de Vries R.P."/>
            <person name="Hilden K."/>
            <person name="Makela M.R."/>
            <person name="Grigoriev I."/>
            <person name="Riley R."/>
        </authorList>
    </citation>
    <scope>NUCLEOTIDE SEQUENCE [LARGE SCALE GENOMIC DNA]</scope>
    <source>
        <strain evidence="2 3">FBCC195</strain>
    </source>
</reference>
<feature type="region of interest" description="Disordered" evidence="1">
    <location>
        <begin position="292"/>
        <end position="337"/>
    </location>
</feature>
<evidence type="ECO:0000313" key="3">
    <source>
        <dbReference type="Proteomes" id="UP000186601"/>
    </source>
</evidence>
<feature type="region of interest" description="Disordered" evidence="1">
    <location>
        <begin position="17"/>
        <end position="51"/>
    </location>
</feature>
<feature type="compositionally biased region" description="Polar residues" evidence="1">
    <location>
        <begin position="301"/>
        <end position="315"/>
    </location>
</feature>
<evidence type="ECO:0000256" key="1">
    <source>
        <dbReference type="SAM" id="MobiDB-lite"/>
    </source>
</evidence>
<dbReference type="AlphaFoldDB" id="A0A2R6PBV3"/>
<dbReference type="Proteomes" id="UP000186601">
    <property type="component" value="Unassembled WGS sequence"/>
</dbReference>
<gene>
    <name evidence="2" type="ORF">PHLCEN_2v5068</name>
</gene>
<dbReference type="OrthoDB" id="251770at2759"/>
<name>A0A2R6PBV3_9APHY</name>
<dbReference type="EMBL" id="MLYV02000503">
    <property type="protein sequence ID" value="PSR88717.1"/>
    <property type="molecule type" value="Genomic_DNA"/>
</dbReference>
<organism evidence="2 3">
    <name type="scientific">Hermanssonia centrifuga</name>
    <dbReference type="NCBI Taxonomy" id="98765"/>
    <lineage>
        <taxon>Eukaryota</taxon>
        <taxon>Fungi</taxon>
        <taxon>Dikarya</taxon>
        <taxon>Basidiomycota</taxon>
        <taxon>Agaricomycotina</taxon>
        <taxon>Agaricomycetes</taxon>
        <taxon>Polyporales</taxon>
        <taxon>Meruliaceae</taxon>
        <taxon>Hermanssonia</taxon>
    </lineage>
</organism>
<keyword evidence="3" id="KW-1185">Reference proteome</keyword>
<sequence length="337" mass="36322">MSWLRGIAVSGLLPGVQESSTDVGVEESHINGHIEPISPNRDPKGKGKARAVDQTMADITNNDAMTTVPVQPRIQSSPLDSQDYFEPFAEPTGLLDTPAMLRQPSEHSLPPLPHSITALPPILNISRAPSSGSETQLSLAELREDMKSTIIRSSASPSPMKAPSKPASPVKISTEAAKELQDSLTSILGKRMSGEEESLGCQPARPKRARPPSRSKLQLKADNLPAVQKTDGLASPGPGKLARQSFDPFPAGDEDISMFEEDDGNNVHVTYEDPAQVAVKQKLMKLLDTQKQEGWEVGDESISTTDGSASLDSTGTTKQQKRRKPQPRRRSTRIGGL</sequence>
<protein>
    <submittedName>
        <fullName evidence="2">Uncharacterized protein</fullName>
    </submittedName>
</protein>
<feature type="compositionally biased region" description="Basic residues" evidence="1">
    <location>
        <begin position="319"/>
        <end position="337"/>
    </location>
</feature>
<comment type="caution">
    <text evidence="2">The sequence shown here is derived from an EMBL/GenBank/DDBJ whole genome shotgun (WGS) entry which is preliminary data.</text>
</comment>
<feature type="region of interest" description="Disordered" evidence="1">
    <location>
        <begin position="190"/>
        <end position="266"/>
    </location>
</feature>
<feature type="compositionally biased region" description="Acidic residues" evidence="1">
    <location>
        <begin position="252"/>
        <end position="264"/>
    </location>
</feature>
<evidence type="ECO:0000313" key="2">
    <source>
        <dbReference type="EMBL" id="PSR88717.1"/>
    </source>
</evidence>
<proteinExistence type="predicted"/>
<feature type="compositionally biased region" description="Low complexity" evidence="1">
    <location>
        <begin position="153"/>
        <end position="172"/>
    </location>
</feature>
<accession>A0A2R6PBV3</accession>
<feature type="region of interest" description="Disordered" evidence="1">
    <location>
        <begin position="151"/>
        <end position="172"/>
    </location>
</feature>
<dbReference type="STRING" id="98765.A0A2R6PBV3"/>